<dbReference type="Pfam" id="PF09712">
    <property type="entry name" value="PHA_synth_III_E"/>
    <property type="match status" value="1"/>
</dbReference>
<protein>
    <recommendedName>
        <fullName evidence="2">Poly(3-hydroxyalkanoate) polymerase subunit PhaE</fullName>
    </recommendedName>
</protein>
<comment type="caution">
    <text evidence="4">The sequence shown here is derived from an EMBL/GenBank/DDBJ whole genome shotgun (WGS) entry which is preliminary data.</text>
</comment>
<keyword evidence="5" id="KW-1185">Reference proteome</keyword>
<proteinExistence type="predicted"/>
<evidence type="ECO:0000313" key="4">
    <source>
        <dbReference type="EMBL" id="KCZ71635.1"/>
    </source>
</evidence>
<evidence type="ECO:0000256" key="2">
    <source>
        <dbReference type="ARBA" id="ARBA00019066"/>
    </source>
</evidence>
<sequence>MEKSSAELTRGVFDVRSKTSDISINLFTAWMEYIAKLHSVFVETTRRVREKTKDRENEEISSEIYRELYKIWLETYSETLKEFLRSDHFASNMGSLMSHFMNFQRSKQELFEEYYLEPLGLPTRAEIDEIYKEMYSLKKTIKDLTIQIKELSEKQ</sequence>
<name>A0A062V8C5_9EURY</name>
<gene>
    <name evidence="4" type="ORF">ANME2D_02370</name>
</gene>
<evidence type="ECO:0000256" key="1">
    <source>
        <dbReference type="ARBA" id="ARBA00004683"/>
    </source>
</evidence>
<dbReference type="InterPro" id="IPR010123">
    <property type="entry name" value="PHA_synth_III_E"/>
</dbReference>
<dbReference type="Proteomes" id="UP000027153">
    <property type="component" value="Unassembled WGS sequence"/>
</dbReference>
<keyword evidence="3" id="KW-0583">PHB biosynthesis</keyword>
<dbReference type="AlphaFoldDB" id="A0A062V8C5"/>
<dbReference type="UniPathway" id="UPA00917"/>
<comment type="pathway">
    <text evidence="1">Biopolymer metabolism; poly-(R)-3-hydroxybutanoate biosynthesis.</text>
</comment>
<evidence type="ECO:0000313" key="5">
    <source>
        <dbReference type="Proteomes" id="UP000027153"/>
    </source>
</evidence>
<evidence type="ECO:0000256" key="3">
    <source>
        <dbReference type="ARBA" id="ARBA00022752"/>
    </source>
</evidence>
<organism evidence="4 5">
    <name type="scientific">Candidatus Methanoperedens nitratireducens</name>
    <dbReference type="NCBI Taxonomy" id="1392998"/>
    <lineage>
        <taxon>Archaea</taxon>
        <taxon>Methanobacteriati</taxon>
        <taxon>Methanobacteriota</taxon>
        <taxon>Stenosarchaea group</taxon>
        <taxon>Methanomicrobia</taxon>
        <taxon>Methanosarcinales</taxon>
        <taxon>ANME-2 cluster</taxon>
        <taxon>Candidatus Methanoperedentaceae</taxon>
        <taxon>Candidatus Methanoperedens</taxon>
    </lineage>
</organism>
<dbReference type="GO" id="GO:0042619">
    <property type="term" value="P:poly-hydroxybutyrate biosynthetic process"/>
    <property type="evidence" value="ECO:0007669"/>
    <property type="project" value="UniProtKB-KW"/>
</dbReference>
<accession>A0A062V8C5</accession>
<dbReference type="EMBL" id="JMIY01000005">
    <property type="protein sequence ID" value="KCZ71635.1"/>
    <property type="molecule type" value="Genomic_DNA"/>
</dbReference>
<reference evidence="4 5" key="1">
    <citation type="journal article" date="2013" name="Nature">
        <title>Anaerobic oxidation of methane coupled to nitrate reduction in a novel archaeal lineage.</title>
        <authorList>
            <person name="Haroon M.F."/>
            <person name="Hu S."/>
            <person name="Shi Y."/>
            <person name="Imelfort M."/>
            <person name="Keller J."/>
            <person name="Hugenholtz P."/>
            <person name="Yuan Z."/>
            <person name="Tyson G.W."/>
        </authorList>
    </citation>
    <scope>NUCLEOTIDE SEQUENCE [LARGE SCALE GENOMIC DNA]</scope>
    <source>
        <strain evidence="4 5">ANME-2d</strain>
    </source>
</reference>